<protein>
    <submittedName>
        <fullName evidence="5">CAZy families GH5 protein</fullName>
    </submittedName>
</protein>
<dbReference type="EMBL" id="KF116954">
    <property type="protein sequence ID" value="AIA84204.1"/>
    <property type="molecule type" value="Genomic_DNA"/>
</dbReference>
<dbReference type="Gene3D" id="2.60.40.2030">
    <property type="match status" value="1"/>
</dbReference>
<dbReference type="AlphaFoldDB" id="A0A060BMT2"/>
<evidence type="ECO:0000256" key="3">
    <source>
        <dbReference type="ARBA" id="ARBA00022837"/>
    </source>
</evidence>
<evidence type="ECO:0000259" key="4">
    <source>
        <dbReference type="Pfam" id="PF03160"/>
    </source>
</evidence>
<name>A0A060BMT2_9PROT</name>
<dbReference type="InterPro" id="IPR003644">
    <property type="entry name" value="Calx_beta"/>
</dbReference>
<keyword evidence="3" id="KW-0106">Calcium</keyword>
<dbReference type="SUPFAM" id="SSF141072">
    <property type="entry name" value="CalX-like"/>
    <property type="match status" value="1"/>
</dbReference>
<accession>A0A060BMT2</accession>
<evidence type="ECO:0000256" key="1">
    <source>
        <dbReference type="ARBA" id="ARBA00022729"/>
    </source>
</evidence>
<keyword evidence="1" id="KW-0732">Signal</keyword>
<feature type="domain" description="Calx-beta" evidence="4">
    <location>
        <begin position="4"/>
        <end position="82"/>
    </location>
</feature>
<keyword evidence="2" id="KW-0677">Repeat</keyword>
<feature type="non-terminal residue" evidence="5">
    <location>
        <position position="84"/>
    </location>
</feature>
<dbReference type="GO" id="GO:0007154">
    <property type="term" value="P:cell communication"/>
    <property type="evidence" value="ECO:0007669"/>
    <property type="project" value="InterPro"/>
</dbReference>
<dbReference type="InterPro" id="IPR038081">
    <property type="entry name" value="CalX-like_sf"/>
</dbReference>
<dbReference type="Pfam" id="PF03160">
    <property type="entry name" value="Calx-beta"/>
    <property type="match status" value="1"/>
</dbReference>
<dbReference type="GO" id="GO:0016020">
    <property type="term" value="C:membrane"/>
    <property type="evidence" value="ECO:0007669"/>
    <property type="project" value="InterPro"/>
</dbReference>
<proteinExistence type="predicted"/>
<sequence length="84" mass="9259">MSKATTIISIFTVRLSEAAADAVTVNYQALPQTADWSDLYSTLSGELTFNPGETVKTISIRSNSDSIDETDETFLLELTDPRKR</sequence>
<evidence type="ECO:0000313" key="5">
    <source>
        <dbReference type="EMBL" id="AIA84204.1"/>
    </source>
</evidence>
<reference evidence="5" key="1">
    <citation type="journal article" date="2013" name="Environ. Microbiol.">
        <title>Seasonally variable intestinal metagenomes of the red palm weevil (Rhynchophorus ferrugineus).</title>
        <authorList>
            <person name="Jia S."/>
            <person name="Zhang X."/>
            <person name="Zhang G."/>
            <person name="Yin A."/>
            <person name="Zhang S."/>
            <person name="Li F."/>
            <person name="Wang L."/>
            <person name="Zhao D."/>
            <person name="Yun Q."/>
            <person name="Tala"/>
            <person name="Wang J."/>
            <person name="Sun G."/>
            <person name="Baabdullah M."/>
            <person name="Yu X."/>
            <person name="Hu S."/>
            <person name="Al-Mssallem I.S."/>
            <person name="Yu J."/>
        </authorList>
    </citation>
    <scope>NUCLEOTIDE SEQUENCE</scope>
</reference>
<evidence type="ECO:0000256" key="2">
    <source>
        <dbReference type="ARBA" id="ARBA00022737"/>
    </source>
</evidence>
<organism evidence="5">
    <name type="scientific">uncultured Azospirillum sp</name>
    <dbReference type="NCBI Taxonomy" id="114712"/>
    <lineage>
        <taxon>Bacteria</taxon>
        <taxon>Pseudomonadati</taxon>
        <taxon>Pseudomonadota</taxon>
        <taxon>Alphaproteobacteria</taxon>
        <taxon>Rhodospirillales</taxon>
        <taxon>Azospirillaceae</taxon>
        <taxon>Azospirillum</taxon>
        <taxon>environmental samples</taxon>
    </lineage>
</organism>